<dbReference type="OrthoDB" id="2143914at2759"/>
<keyword evidence="5" id="KW-0804">Transcription</keyword>
<evidence type="ECO:0000256" key="5">
    <source>
        <dbReference type="ARBA" id="ARBA00023163"/>
    </source>
</evidence>
<evidence type="ECO:0000256" key="6">
    <source>
        <dbReference type="ARBA" id="ARBA00023242"/>
    </source>
</evidence>
<feature type="domain" description="HTH myb-type" evidence="9">
    <location>
        <begin position="104"/>
        <end position="154"/>
    </location>
</feature>
<dbReference type="PANTHER" id="PTHR45614:SF264">
    <property type="entry name" value="HOMEODOMAIN-RELATED"/>
    <property type="match status" value="1"/>
</dbReference>
<dbReference type="GO" id="GO:0000978">
    <property type="term" value="F:RNA polymerase II cis-regulatory region sequence-specific DNA binding"/>
    <property type="evidence" value="ECO:0007669"/>
    <property type="project" value="TreeGrafter"/>
</dbReference>
<feature type="domain" description="Myb-like" evidence="8">
    <location>
        <begin position="104"/>
        <end position="150"/>
    </location>
</feature>
<dbReference type="GO" id="GO:0005634">
    <property type="term" value="C:nucleus"/>
    <property type="evidence" value="ECO:0007669"/>
    <property type="project" value="UniProtKB-SubCell"/>
</dbReference>
<dbReference type="Proteomes" id="UP000501690">
    <property type="component" value="Linkage Group LG6"/>
</dbReference>
<keyword evidence="4" id="KW-0238">DNA-binding</keyword>
<protein>
    <submittedName>
        <fullName evidence="10">Myb proto-oncogene protein</fullName>
    </submittedName>
</protein>
<dbReference type="CDD" id="cd00167">
    <property type="entry name" value="SANT"/>
    <property type="match status" value="2"/>
</dbReference>
<dbReference type="InterPro" id="IPR017930">
    <property type="entry name" value="Myb_dom"/>
</dbReference>
<dbReference type="SUPFAM" id="SSF46689">
    <property type="entry name" value="Homeodomain-like"/>
    <property type="match status" value="1"/>
</dbReference>
<organism evidence="10 11">
    <name type="scientific">Vigna unguiculata</name>
    <name type="common">Cowpea</name>
    <dbReference type="NCBI Taxonomy" id="3917"/>
    <lineage>
        <taxon>Eukaryota</taxon>
        <taxon>Viridiplantae</taxon>
        <taxon>Streptophyta</taxon>
        <taxon>Embryophyta</taxon>
        <taxon>Tracheophyta</taxon>
        <taxon>Spermatophyta</taxon>
        <taxon>Magnoliopsida</taxon>
        <taxon>eudicotyledons</taxon>
        <taxon>Gunneridae</taxon>
        <taxon>Pentapetalae</taxon>
        <taxon>rosids</taxon>
        <taxon>fabids</taxon>
        <taxon>Fabales</taxon>
        <taxon>Fabaceae</taxon>
        <taxon>Papilionoideae</taxon>
        <taxon>50 kb inversion clade</taxon>
        <taxon>NPAAA clade</taxon>
        <taxon>indigoferoid/millettioid clade</taxon>
        <taxon>Phaseoleae</taxon>
        <taxon>Vigna</taxon>
    </lineage>
</organism>
<evidence type="ECO:0000256" key="1">
    <source>
        <dbReference type="ARBA" id="ARBA00004123"/>
    </source>
</evidence>
<evidence type="ECO:0000256" key="3">
    <source>
        <dbReference type="ARBA" id="ARBA00023015"/>
    </source>
</evidence>
<dbReference type="PANTHER" id="PTHR45614">
    <property type="entry name" value="MYB PROTEIN-RELATED"/>
    <property type="match status" value="1"/>
</dbReference>
<dbReference type="AlphaFoldDB" id="A0A4D6M746"/>
<dbReference type="GO" id="GO:0000981">
    <property type="term" value="F:DNA-binding transcription factor activity, RNA polymerase II-specific"/>
    <property type="evidence" value="ECO:0007669"/>
    <property type="project" value="TreeGrafter"/>
</dbReference>
<sequence length="360" mass="40005">MDSSSWYFNNVVGEGFNGVMSFIPSFHVGSQAPSLGHSKGFLGPNLEMGLQMLSPSMVQHQSRGKKRTSDEGVANKNLSLKHGEEEEANGSISGKNGFTKLCARGHWRPAEDDKLKELVTQYGPQNWNLIAEHLEGRSGKSCRLRWFNQLDPKINKKSFCEEEEERLLSAHKMYGSKWAMIARLFPGRTDNAVKNHWHVMMSRRQREQSSGVYRRRKPLINEPLPKGLNLTLSNNATSDDSTISNTIDESASTCTNLSLTPSSAKLFTPFGLLHQPGESREDVWLNKYFGGWKGSEGVGKRVMVGVDQSSFSDANSEVSVSESGVTNRSNLSISEEKESETMDDKINNMSFIDFLGVGAT</sequence>
<evidence type="ECO:0000256" key="4">
    <source>
        <dbReference type="ARBA" id="ARBA00023125"/>
    </source>
</evidence>
<dbReference type="SMART" id="SM00717">
    <property type="entry name" value="SANT"/>
    <property type="match status" value="2"/>
</dbReference>
<dbReference type="PROSITE" id="PS51294">
    <property type="entry name" value="HTH_MYB"/>
    <property type="match status" value="2"/>
</dbReference>
<name>A0A4D6M746_VIGUN</name>
<proteinExistence type="predicted"/>
<keyword evidence="6" id="KW-0539">Nucleus</keyword>
<keyword evidence="2" id="KW-0677">Repeat</keyword>
<dbReference type="FunFam" id="1.10.10.60:FF:000060">
    <property type="entry name" value="MYB transcription factor"/>
    <property type="match status" value="1"/>
</dbReference>
<evidence type="ECO:0000313" key="10">
    <source>
        <dbReference type="EMBL" id="QCD97199.1"/>
    </source>
</evidence>
<dbReference type="InterPro" id="IPR001005">
    <property type="entry name" value="SANT/Myb"/>
</dbReference>
<accession>A0A4D6M746</accession>
<feature type="region of interest" description="Disordered" evidence="7">
    <location>
        <begin position="56"/>
        <end position="94"/>
    </location>
</feature>
<evidence type="ECO:0000256" key="7">
    <source>
        <dbReference type="SAM" id="MobiDB-lite"/>
    </source>
</evidence>
<dbReference type="Gene3D" id="1.10.10.60">
    <property type="entry name" value="Homeodomain-like"/>
    <property type="match status" value="2"/>
</dbReference>
<dbReference type="EMBL" id="CP039350">
    <property type="protein sequence ID" value="QCD97199.1"/>
    <property type="molecule type" value="Genomic_DNA"/>
</dbReference>
<evidence type="ECO:0000259" key="9">
    <source>
        <dbReference type="PROSITE" id="PS51294"/>
    </source>
</evidence>
<dbReference type="InterPro" id="IPR050560">
    <property type="entry name" value="MYB_TF"/>
</dbReference>
<evidence type="ECO:0000313" key="11">
    <source>
        <dbReference type="Proteomes" id="UP000501690"/>
    </source>
</evidence>
<gene>
    <name evidence="10" type="ORF">DEO72_LG6g1909</name>
</gene>
<dbReference type="Gramene" id="Vigun01g094400.1.v1.2">
    <property type="protein sequence ID" value="Vigun01g094400.1.v1.2"/>
    <property type="gene ID" value="Vigun01g094400.v1.2"/>
</dbReference>
<dbReference type="PROSITE" id="PS50090">
    <property type="entry name" value="MYB_LIKE"/>
    <property type="match status" value="2"/>
</dbReference>
<dbReference type="InterPro" id="IPR009057">
    <property type="entry name" value="Homeodomain-like_sf"/>
</dbReference>
<keyword evidence="3" id="KW-0805">Transcription regulation</keyword>
<dbReference type="Pfam" id="PF13921">
    <property type="entry name" value="Myb_DNA-bind_6"/>
    <property type="match status" value="1"/>
</dbReference>
<reference evidence="10 11" key="1">
    <citation type="submission" date="2019-04" db="EMBL/GenBank/DDBJ databases">
        <title>An improved genome assembly and genetic linkage map for asparagus bean, Vigna unguiculata ssp. sesquipedialis.</title>
        <authorList>
            <person name="Xia Q."/>
            <person name="Zhang R."/>
            <person name="Dong Y."/>
        </authorList>
    </citation>
    <scope>NUCLEOTIDE SEQUENCE [LARGE SCALE GENOMIC DNA]</scope>
    <source>
        <tissue evidence="10">Leaf</tissue>
    </source>
</reference>
<evidence type="ECO:0000259" key="8">
    <source>
        <dbReference type="PROSITE" id="PS50090"/>
    </source>
</evidence>
<evidence type="ECO:0000256" key="2">
    <source>
        <dbReference type="ARBA" id="ARBA00022737"/>
    </source>
</evidence>
<feature type="domain" description="Myb-like" evidence="8">
    <location>
        <begin position="151"/>
        <end position="201"/>
    </location>
</feature>
<comment type="subcellular location">
    <subcellularLocation>
        <location evidence="1">Nucleus</location>
    </subcellularLocation>
</comment>
<feature type="domain" description="HTH myb-type" evidence="9">
    <location>
        <begin position="161"/>
        <end position="205"/>
    </location>
</feature>
<keyword evidence="11" id="KW-1185">Reference proteome</keyword>